<keyword evidence="6" id="KW-1185">Reference proteome</keyword>
<reference evidence="5 6" key="1">
    <citation type="journal article" date="2020" name="Phytopathology">
        <title>A high-quality genome resource of Botrytis fragariae, a new and rapidly spreading fungal pathogen causing strawberry gray mold in the U.S.A.</title>
        <authorList>
            <person name="Wu Y."/>
            <person name="Saski C.A."/>
            <person name="Schnabel G."/>
            <person name="Xiao S."/>
            <person name="Hu M."/>
        </authorList>
    </citation>
    <scope>NUCLEOTIDE SEQUENCE [LARGE SCALE GENOMIC DNA]</scope>
    <source>
        <strain evidence="5 6">BVB16</strain>
    </source>
</reference>
<dbReference type="PANTHER" id="PTHR20883">
    <property type="entry name" value="PHYTANOYL-COA DIOXYGENASE DOMAIN CONTAINING 1"/>
    <property type="match status" value="1"/>
</dbReference>
<name>A0A8H6ASK8_9HELO</name>
<dbReference type="Gene3D" id="2.60.120.620">
    <property type="entry name" value="q2cbj1_9rhob like domain"/>
    <property type="match status" value="1"/>
</dbReference>
<dbReference type="FunFam" id="2.60.120.330:FF:000074">
    <property type="entry name" value="Predicted protein"/>
    <property type="match status" value="1"/>
</dbReference>
<proteinExistence type="inferred from homology"/>
<keyword evidence="4" id="KW-0408">Iron</keyword>
<protein>
    <submittedName>
        <fullName evidence="5">Putative 2-oxoglutarate-iron -dependent oxygenase protein</fullName>
    </submittedName>
</protein>
<comment type="caution">
    <text evidence="5">The sequence shown here is derived from an EMBL/GenBank/DDBJ whole genome shotgun (WGS) entry which is preliminary data.</text>
</comment>
<dbReference type="InterPro" id="IPR008775">
    <property type="entry name" value="Phytyl_CoA_dOase-like"/>
</dbReference>
<dbReference type="PANTHER" id="PTHR20883:SF15">
    <property type="entry name" value="PHYTANOYL-COA DIOXYGENASE DOMAIN-CONTAINING PROTEIN 1"/>
    <property type="match status" value="1"/>
</dbReference>
<dbReference type="Pfam" id="PF05721">
    <property type="entry name" value="PhyH"/>
    <property type="match status" value="1"/>
</dbReference>
<comment type="similarity">
    <text evidence="2">Belongs to the PhyH family.</text>
</comment>
<dbReference type="Gene3D" id="2.60.120.330">
    <property type="entry name" value="B-lactam Antibiotic, Isopenicillin N Synthase, Chain"/>
    <property type="match status" value="1"/>
</dbReference>
<dbReference type="EMBL" id="JABFCT010000009">
    <property type="protein sequence ID" value="KAF5873041.1"/>
    <property type="molecule type" value="Genomic_DNA"/>
</dbReference>
<sequence>MTDHHISAIQSPDEVYEIPLRPVKFPYILPAHAPHFSDQGWATLSFSPTDPIHISSQKLLQASKSFFDLPLEYKSQFLTGRGTEEGWNRVEGEKEFITLREINTTPPELLDAVKEFWDITGNVLNKILGETASSLGMKKELLTRYSEPCLKLHHEKTATMIRLFRYESDGIEGKVVSEPHRDLGLLSLSISDAPGLEVLDMQSKKSFPIEQSFEGRDTGTLLVGRELNFLSNNRYQAGGHSVRMYPKTVTRDEPNGKENEDKQEMLAEHYRYSIVFVLRGHEDVSINTDELRTPITGRWKKPMKGLKMENLYRRFMSKHVNINVEMEERQKQRKRLHEKKANTMIGRRVKFTTGVSDRVQLGQGTTFLPGKKDPSVQHLIDHVFEHGYVILPNIFTPEQVEIANSEVARLETLDAGPAAIAGRNYFEGFKTGRVYALADKSRAFDQFPIHPTVLALNDYFLQPNYLITSLHTVVIYPGQTAQAIHCDDGLIALPRPRPLIGVGTMVSFDDFTAENGATTVIPGSHLWSDDRIPTREEMVPVIMPAGSMVYFLNTLWHSGGANTSDKARRSITVQYCQPWIRTFENMTIAMGWDDLDKVPERLLKLMGFSTHDFMGYVDGRSPRAGVEMRKKRMIERAFKERDEQRGSKL</sequence>
<comment type="cofactor">
    <cofactor evidence="1">
        <name>Fe cation</name>
        <dbReference type="ChEBI" id="CHEBI:24875"/>
    </cofactor>
</comment>
<evidence type="ECO:0000256" key="4">
    <source>
        <dbReference type="ARBA" id="ARBA00023004"/>
    </source>
</evidence>
<dbReference type="GeneID" id="59262373"/>
<dbReference type="InterPro" id="IPR027443">
    <property type="entry name" value="IPNS-like_sf"/>
</dbReference>
<gene>
    <name evidence="5" type="ORF">Bfra_008318</name>
</gene>
<dbReference type="OrthoDB" id="288590at2759"/>
<dbReference type="GO" id="GO:0046872">
    <property type="term" value="F:metal ion binding"/>
    <property type="evidence" value="ECO:0007669"/>
    <property type="project" value="UniProtKB-KW"/>
</dbReference>
<evidence type="ECO:0000256" key="3">
    <source>
        <dbReference type="ARBA" id="ARBA00022723"/>
    </source>
</evidence>
<evidence type="ECO:0000313" key="6">
    <source>
        <dbReference type="Proteomes" id="UP000531561"/>
    </source>
</evidence>
<evidence type="ECO:0000256" key="2">
    <source>
        <dbReference type="ARBA" id="ARBA00005830"/>
    </source>
</evidence>
<keyword evidence="3" id="KW-0479">Metal-binding</keyword>
<dbReference type="Proteomes" id="UP000531561">
    <property type="component" value="Unassembled WGS sequence"/>
</dbReference>
<dbReference type="RefSeq" id="XP_037191987.1">
    <property type="nucleotide sequence ID" value="XM_037338681.1"/>
</dbReference>
<evidence type="ECO:0000256" key="1">
    <source>
        <dbReference type="ARBA" id="ARBA00001962"/>
    </source>
</evidence>
<dbReference type="SUPFAM" id="SSF51197">
    <property type="entry name" value="Clavaminate synthase-like"/>
    <property type="match status" value="2"/>
</dbReference>
<evidence type="ECO:0000313" key="5">
    <source>
        <dbReference type="EMBL" id="KAF5873041.1"/>
    </source>
</evidence>
<dbReference type="AlphaFoldDB" id="A0A8H6ASK8"/>
<organism evidence="5 6">
    <name type="scientific">Botrytis fragariae</name>
    <dbReference type="NCBI Taxonomy" id="1964551"/>
    <lineage>
        <taxon>Eukaryota</taxon>
        <taxon>Fungi</taxon>
        <taxon>Dikarya</taxon>
        <taxon>Ascomycota</taxon>
        <taxon>Pezizomycotina</taxon>
        <taxon>Leotiomycetes</taxon>
        <taxon>Helotiales</taxon>
        <taxon>Sclerotiniaceae</taxon>
        <taxon>Botrytis</taxon>
    </lineage>
</organism>
<accession>A0A8H6ASK8</accession>